<dbReference type="SUPFAM" id="SSF57850">
    <property type="entry name" value="RING/U-box"/>
    <property type="match status" value="1"/>
</dbReference>
<feature type="compositionally biased region" description="Polar residues" evidence="5">
    <location>
        <begin position="12"/>
        <end position="35"/>
    </location>
</feature>
<protein>
    <recommendedName>
        <fullName evidence="6">RING-type domain-containing protein</fullName>
    </recommendedName>
</protein>
<dbReference type="SMART" id="SM00184">
    <property type="entry name" value="RING"/>
    <property type="match status" value="2"/>
</dbReference>
<evidence type="ECO:0000259" key="6">
    <source>
        <dbReference type="PROSITE" id="PS50089"/>
    </source>
</evidence>
<evidence type="ECO:0000256" key="2">
    <source>
        <dbReference type="ARBA" id="ARBA00022771"/>
    </source>
</evidence>
<evidence type="ECO:0000256" key="3">
    <source>
        <dbReference type="ARBA" id="ARBA00022833"/>
    </source>
</evidence>
<keyword evidence="1" id="KW-0479">Metal-binding</keyword>
<feature type="region of interest" description="Disordered" evidence="5">
    <location>
        <begin position="1"/>
        <end position="35"/>
    </location>
</feature>
<feature type="domain" description="RING-type" evidence="6">
    <location>
        <begin position="470"/>
        <end position="532"/>
    </location>
</feature>
<feature type="compositionally biased region" description="Low complexity" evidence="5">
    <location>
        <begin position="147"/>
        <end position="160"/>
    </location>
</feature>
<dbReference type="Gene3D" id="3.30.40.10">
    <property type="entry name" value="Zinc/RING finger domain, C3HC4 (zinc finger)"/>
    <property type="match status" value="1"/>
</dbReference>
<dbReference type="AlphaFoldDB" id="A0A316UQD8"/>
<dbReference type="GeneID" id="37028355"/>
<feature type="compositionally biased region" description="Polar residues" evidence="5">
    <location>
        <begin position="93"/>
        <end position="122"/>
    </location>
</feature>
<keyword evidence="8" id="KW-1185">Reference proteome</keyword>
<dbReference type="EMBL" id="KZ819671">
    <property type="protein sequence ID" value="PWN26521.1"/>
    <property type="molecule type" value="Genomic_DNA"/>
</dbReference>
<dbReference type="PANTHER" id="PTHR45969">
    <property type="entry name" value="RING ZINC FINGER PROTEIN-RELATED"/>
    <property type="match status" value="1"/>
</dbReference>
<dbReference type="STRING" id="1569628.A0A316UQD8"/>
<feature type="region of interest" description="Disordered" evidence="5">
    <location>
        <begin position="48"/>
        <end position="213"/>
    </location>
</feature>
<dbReference type="GO" id="GO:0008270">
    <property type="term" value="F:zinc ion binding"/>
    <property type="evidence" value="ECO:0007669"/>
    <property type="project" value="UniProtKB-KW"/>
</dbReference>
<feature type="compositionally biased region" description="Acidic residues" evidence="5">
    <location>
        <begin position="709"/>
        <end position="718"/>
    </location>
</feature>
<sequence>MPSRQPPAGSDEPNTQPGGAAQRVTSHATSRPSEQFVVNSAWLASLASASQNDTNPASSTNSAPSQSTTSAAPRSASSPSGFSQPLGSPARPQPTNGNSISNGMGQAATASAATNRPTASSTGLGAAARAMWGGGGQRTPRPPAPPASASATNSSSRAATQGNSGAASNRMRAAAPIFSPSSTTEHRQPASRAQQQRQQQQRPPARPRERLRGRLVPADQAGYDYLERAELLPEDEASINEYLDGVRLLTALYKLPFTAPDGRPALAAVPGEFFPQVEEVRNEQSSGVYGRLDAFRELEHMLRSANGTTSGPPPRPPPTGPRMIPLAPTAPTYVPDWATDRPYSFLYDIESGWGWPLFSVTDVSRASYPNPRNAHFVSGPPFPVVLYDDMGLSPDDLTESLPWGESAQRWSRLREERDKNPKKARSYVDGLETVDADLRKRMARLEIGELGAYAEEDGTSSAASDAGPGCPVCLEIYDERSDKPEWAGGQAAQDERVVVVPCGGFHCMHRKCLLEWLAGAQSPQHWTCPMCRTALSETAEGNGEESSNGKGKGKATTTKASLREEIRRREKARGFLCDYGACLPDYDTPPENSTGENAVSLNDNEARARLDAQLDRRLVTLRPCGHQLHRECLTTVTRVAGGGKIDWSDPEQNIDDPQCPEMDGEAAKKVRKVGHWVTCPVDKRDAWAVIPVLPKQETGQGSGGMHGAEEDDLAAQVD</sequence>
<dbReference type="InterPro" id="IPR027370">
    <property type="entry name" value="Znf-RING_euk"/>
</dbReference>
<accession>A0A316UQD8</accession>
<feature type="compositionally biased region" description="Low complexity" evidence="5">
    <location>
        <begin position="540"/>
        <end position="560"/>
    </location>
</feature>
<evidence type="ECO:0000313" key="8">
    <source>
        <dbReference type="Proteomes" id="UP000245884"/>
    </source>
</evidence>
<evidence type="ECO:0000256" key="1">
    <source>
        <dbReference type="ARBA" id="ARBA00022723"/>
    </source>
</evidence>
<dbReference type="CDD" id="cd16448">
    <property type="entry name" value="RING-H2"/>
    <property type="match status" value="1"/>
</dbReference>
<feature type="compositionally biased region" description="Low complexity" evidence="5">
    <location>
        <begin position="190"/>
        <end position="203"/>
    </location>
</feature>
<dbReference type="OrthoDB" id="2551464at2759"/>
<dbReference type="RefSeq" id="XP_025361133.1">
    <property type="nucleotide sequence ID" value="XM_025506532.1"/>
</dbReference>
<keyword evidence="3" id="KW-0862">Zinc</keyword>
<evidence type="ECO:0000256" key="4">
    <source>
        <dbReference type="PROSITE-ProRule" id="PRU00175"/>
    </source>
</evidence>
<feature type="region of interest" description="Disordered" evidence="5">
    <location>
        <begin position="539"/>
        <end position="560"/>
    </location>
</feature>
<evidence type="ECO:0000256" key="5">
    <source>
        <dbReference type="SAM" id="MobiDB-lite"/>
    </source>
</evidence>
<dbReference type="InterPro" id="IPR013083">
    <property type="entry name" value="Znf_RING/FYVE/PHD"/>
</dbReference>
<evidence type="ECO:0000313" key="7">
    <source>
        <dbReference type="EMBL" id="PWN26521.1"/>
    </source>
</evidence>
<reference evidence="7 8" key="1">
    <citation type="journal article" date="2018" name="Mol. Biol. Evol.">
        <title>Broad Genomic Sampling Reveals a Smut Pathogenic Ancestry of the Fungal Clade Ustilaginomycotina.</title>
        <authorList>
            <person name="Kijpornyongpan T."/>
            <person name="Mondo S.J."/>
            <person name="Barry K."/>
            <person name="Sandor L."/>
            <person name="Lee J."/>
            <person name="Lipzen A."/>
            <person name="Pangilinan J."/>
            <person name="LaButti K."/>
            <person name="Hainaut M."/>
            <person name="Henrissat B."/>
            <person name="Grigoriev I.V."/>
            <person name="Spatafora J.W."/>
            <person name="Aime M.C."/>
        </authorList>
    </citation>
    <scope>NUCLEOTIDE SEQUENCE [LARGE SCALE GENOMIC DNA]</scope>
    <source>
        <strain evidence="7 8">MCA 5214</strain>
    </source>
</reference>
<dbReference type="InterPro" id="IPR001841">
    <property type="entry name" value="Znf_RING"/>
</dbReference>
<dbReference type="PROSITE" id="PS50089">
    <property type="entry name" value="ZF_RING_2"/>
    <property type="match status" value="1"/>
</dbReference>
<keyword evidence="2 4" id="KW-0863">Zinc-finger</keyword>
<feature type="region of interest" description="Disordered" evidence="5">
    <location>
        <begin position="694"/>
        <end position="718"/>
    </location>
</feature>
<organism evidence="7 8">
    <name type="scientific">Jaminaea rosea</name>
    <dbReference type="NCBI Taxonomy" id="1569628"/>
    <lineage>
        <taxon>Eukaryota</taxon>
        <taxon>Fungi</taxon>
        <taxon>Dikarya</taxon>
        <taxon>Basidiomycota</taxon>
        <taxon>Ustilaginomycotina</taxon>
        <taxon>Exobasidiomycetes</taxon>
        <taxon>Microstromatales</taxon>
        <taxon>Microstromatales incertae sedis</taxon>
        <taxon>Jaminaea</taxon>
    </lineage>
</organism>
<dbReference type="Proteomes" id="UP000245884">
    <property type="component" value="Unassembled WGS sequence"/>
</dbReference>
<proteinExistence type="predicted"/>
<dbReference type="Pfam" id="PF13445">
    <property type="entry name" value="zf-RING_UBOX"/>
    <property type="match status" value="1"/>
</dbReference>
<gene>
    <name evidence="7" type="ORF">BDZ90DRAFT_233146</name>
</gene>
<feature type="compositionally biased region" description="Low complexity" evidence="5">
    <location>
        <begin position="48"/>
        <end position="80"/>
    </location>
</feature>
<name>A0A316UQD8_9BASI</name>